<gene>
    <name evidence="1" type="ORF">AN640_01830</name>
</gene>
<name>A0ACC8XAA6_9FIRM</name>
<dbReference type="Proteomes" id="UP000188637">
    <property type="component" value="Unassembled WGS sequence"/>
</dbReference>
<proteinExistence type="predicted"/>
<accession>A0ACC8XAA6</accession>
<protein>
    <submittedName>
        <fullName evidence="1">Undecaprenyldiphospho-muramoylpentapeptide beta-N-acetylglucosaminyltransferase</fullName>
    </submittedName>
</protein>
<comment type="caution">
    <text evidence="1">The sequence shown here is derived from an EMBL/GenBank/DDBJ whole genome shotgun (WGS) entry which is preliminary data.</text>
</comment>
<evidence type="ECO:0000313" key="1">
    <source>
        <dbReference type="EMBL" id="ONI39256.1"/>
    </source>
</evidence>
<reference evidence="1" key="1">
    <citation type="submission" date="2016-08" db="EMBL/GenBank/DDBJ databases">
        <authorList>
            <person name="Ngugi D.K."/>
            <person name="Miyake S."/>
            <person name="Stingl U."/>
        </authorList>
    </citation>
    <scope>NUCLEOTIDE SEQUENCE</scope>
    <source>
        <strain evidence="1">SCG-D08WGA-EpuloA1</strain>
    </source>
</reference>
<keyword evidence="2" id="KW-1185">Reference proteome</keyword>
<organism evidence="1 2">
    <name type="scientific">Candidatus Epulonipiscium fishelsonii</name>
    <dbReference type="NCBI Taxonomy" id="77094"/>
    <lineage>
        <taxon>Bacteria</taxon>
        <taxon>Bacillati</taxon>
        <taxon>Bacillota</taxon>
        <taxon>Clostridia</taxon>
        <taxon>Lachnospirales</taxon>
        <taxon>Lachnospiraceae</taxon>
        <taxon>Candidatus Epulonipiscium</taxon>
    </lineage>
</organism>
<sequence length="354" mass="38866">MMKIVLTGGGTAGHVTPNIALLPLLRAEGWEINYIGSKAGIEKELIEAENIAYYGISSGKLRRYLSFENLKDPFKVIKGLGDAYKILKEIDPNIVFSKGGYVTVPVVMAAKMLKIPVVIHESDMTPGLANKIASKGAKKICVNFPETLKYVGKKGVLTGTPIRKELFQGNRAKGKSICEFTIGKPTLLVMGGSLGSVKVNSVLREALDQLLVTYNVVHICGKTNLDETLKEKKGYTQFEYVGMELSHIFALTDIMLSRAGANSLAEIVALKIPNVLIPLSKQASRGDQILNADSMVKRGYSEAIQEEELDVNILINTINKVYNNKDFYRNSMISANKLSGTEKVLKEIKEHCKI</sequence>
<dbReference type="EMBL" id="LJHD01000265">
    <property type="protein sequence ID" value="ONI39256.1"/>
    <property type="molecule type" value="Genomic_DNA"/>
</dbReference>
<evidence type="ECO:0000313" key="2">
    <source>
        <dbReference type="Proteomes" id="UP000188637"/>
    </source>
</evidence>